<keyword evidence="6 7" id="KW-0472">Membrane</keyword>
<gene>
    <name evidence="9" type="ORF">SPICUR_08765</name>
</gene>
<dbReference type="HOGENOM" id="CLU_025730_2_0_6"/>
<evidence type="ECO:0000256" key="5">
    <source>
        <dbReference type="ARBA" id="ARBA00022989"/>
    </source>
</evidence>
<evidence type="ECO:0000256" key="2">
    <source>
        <dbReference type="ARBA" id="ARBA00010792"/>
    </source>
</evidence>
<dbReference type="GO" id="GO:0005886">
    <property type="term" value="C:plasma membrane"/>
    <property type="evidence" value="ECO:0007669"/>
    <property type="project" value="UniProtKB-SubCell"/>
</dbReference>
<evidence type="ECO:0000256" key="4">
    <source>
        <dbReference type="ARBA" id="ARBA00022692"/>
    </source>
</evidence>
<dbReference type="InterPro" id="IPR000326">
    <property type="entry name" value="PAP2/HPO"/>
</dbReference>
<accession>U5T587</accession>
<reference evidence="9 10" key="1">
    <citation type="journal article" date="2013" name="BMC Genomics">
        <title>Genomes of "Spiribacter", a streamlined, successful halophilic bacterium.</title>
        <authorList>
            <person name="Lopez-Perez M."/>
            <person name="Ghai R."/>
            <person name="Leon M.J."/>
            <person name="Rodriguez-Olmos A."/>
            <person name="Copa-Patino J.L."/>
            <person name="Soliveri J."/>
            <person name="Sanchez-Porro C."/>
            <person name="Ventosa A."/>
            <person name="Rodriguez-Valera F."/>
        </authorList>
    </citation>
    <scope>NUCLEOTIDE SEQUENCE [LARGE SCALE GENOMIC DNA]</scope>
    <source>
        <strain evidence="9 10">UAH-SP71</strain>
    </source>
</reference>
<keyword evidence="3" id="KW-1003">Cell membrane</keyword>
<keyword evidence="5 7" id="KW-1133">Transmembrane helix</keyword>
<dbReference type="RefSeq" id="WP_023368106.1">
    <property type="nucleotide sequence ID" value="NC_022664.1"/>
</dbReference>
<dbReference type="InterPro" id="IPR036938">
    <property type="entry name" value="PAP2/HPO_sf"/>
</dbReference>
<feature type="domain" description="Phosphatidic acid phosphatase type 2/haloperoxidase" evidence="8">
    <location>
        <begin position="324"/>
        <end position="434"/>
    </location>
</feature>
<protein>
    <recommendedName>
        <fullName evidence="8">Phosphatidic acid phosphatase type 2/haloperoxidase domain-containing protein</fullName>
    </recommendedName>
</protein>
<dbReference type="PANTHER" id="PTHR30353">
    <property type="entry name" value="INNER MEMBRANE PROTEIN DEDA-RELATED"/>
    <property type="match status" value="1"/>
</dbReference>
<dbReference type="Gene3D" id="1.20.144.10">
    <property type="entry name" value="Phosphatidic acid phosphatase type 2/haloperoxidase"/>
    <property type="match status" value="1"/>
</dbReference>
<evidence type="ECO:0000256" key="3">
    <source>
        <dbReference type="ARBA" id="ARBA00022475"/>
    </source>
</evidence>
<comment type="subcellular location">
    <subcellularLocation>
        <location evidence="1">Cell membrane</location>
        <topology evidence="1">Multi-pass membrane protein</topology>
    </subcellularLocation>
</comment>
<dbReference type="InterPro" id="IPR032816">
    <property type="entry name" value="VTT_dom"/>
</dbReference>
<feature type="transmembrane region" description="Helical" evidence="7">
    <location>
        <begin position="182"/>
        <end position="200"/>
    </location>
</feature>
<feature type="transmembrane region" description="Helical" evidence="7">
    <location>
        <begin position="325"/>
        <end position="345"/>
    </location>
</feature>
<dbReference type="Proteomes" id="UP000017640">
    <property type="component" value="Chromosome"/>
</dbReference>
<evidence type="ECO:0000256" key="7">
    <source>
        <dbReference type="SAM" id="Phobius"/>
    </source>
</evidence>
<dbReference type="SUPFAM" id="SSF48317">
    <property type="entry name" value="Acid phosphatase/Vanadium-dependent haloperoxidase"/>
    <property type="match status" value="1"/>
</dbReference>
<dbReference type="SMART" id="SM00014">
    <property type="entry name" value="acidPPc"/>
    <property type="match status" value="1"/>
</dbReference>
<feature type="transmembrane region" description="Helical" evidence="7">
    <location>
        <begin position="20"/>
        <end position="50"/>
    </location>
</feature>
<dbReference type="STRING" id="1335757.SPICUR_08765"/>
<feature type="transmembrane region" description="Helical" evidence="7">
    <location>
        <begin position="155"/>
        <end position="176"/>
    </location>
</feature>
<name>U5T587_9GAMM</name>
<keyword evidence="10" id="KW-1185">Reference proteome</keyword>
<feature type="transmembrane region" description="Helical" evidence="7">
    <location>
        <begin position="247"/>
        <end position="270"/>
    </location>
</feature>
<dbReference type="Pfam" id="PF01569">
    <property type="entry name" value="PAP2"/>
    <property type="match status" value="1"/>
</dbReference>
<evidence type="ECO:0000259" key="8">
    <source>
        <dbReference type="SMART" id="SM00014"/>
    </source>
</evidence>
<organism evidence="9 10">
    <name type="scientific">Spiribacter curvatus</name>
    <dbReference type="NCBI Taxonomy" id="1335757"/>
    <lineage>
        <taxon>Bacteria</taxon>
        <taxon>Pseudomonadati</taxon>
        <taxon>Pseudomonadota</taxon>
        <taxon>Gammaproteobacteria</taxon>
        <taxon>Chromatiales</taxon>
        <taxon>Ectothiorhodospiraceae</taxon>
        <taxon>Spiribacter</taxon>
    </lineage>
</organism>
<feature type="transmembrane region" description="Helical" evidence="7">
    <location>
        <begin position="419"/>
        <end position="436"/>
    </location>
</feature>
<comment type="similarity">
    <text evidence="2">Belongs to the DedA family.</text>
</comment>
<feature type="transmembrane region" description="Helical" evidence="7">
    <location>
        <begin position="365"/>
        <end position="382"/>
    </location>
</feature>
<dbReference type="KEGG" id="spiu:SPICUR_08765"/>
<dbReference type="eggNOG" id="COG0586">
    <property type="taxonomic scope" value="Bacteria"/>
</dbReference>
<feature type="transmembrane region" description="Helical" evidence="7">
    <location>
        <begin position="62"/>
        <end position="83"/>
    </location>
</feature>
<evidence type="ECO:0000256" key="6">
    <source>
        <dbReference type="ARBA" id="ARBA00023136"/>
    </source>
</evidence>
<dbReference type="AlphaFoldDB" id="U5T587"/>
<feature type="transmembrane region" description="Helical" evidence="7">
    <location>
        <begin position="290"/>
        <end position="313"/>
    </location>
</feature>
<proteinExistence type="inferred from homology"/>
<dbReference type="OrthoDB" id="9780918at2"/>
<dbReference type="InterPro" id="IPR032818">
    <property type="entry name" value="DedA-like"/>
</dbReference>
<dbReference type="PANTHER" id="PTHR30353:SF15">
    <property type="entry name" value="INNER MEMBRANE PROTEIN YABI"/>
    <property type="match status" value="1"/>
</dbReference>
<dbReference type="eggNOG" id="COG0671">
    <property type="taxonomic scope" value="Bacteria"/>
</dbReference>
<sequence>MSGLESALEPLFEWLSVNPGWAGLIIGLIALTESLALVGLIVPGAVLMFLAGAAVGGSNIAILPMLLWAMAGAIIGDSLSYWLGRHYRDRLRGLPLVRHYPQALDNAERLFRRHGGKSVVLGRFIGPVRPVIPAVVGMLGMPTGRFLLANVGSALGWAPAYLLPGIVFGASLALAMEVMGRLVAWLVLGFGGFLLLRWLIPRIDRPLRLAGSRLARAIGRHPPPGQWRRWLAPFHAALRALRHRQGWLWWLALLAVLATLGRAILVPQPLGWERGLVALFNAQRGDALQALAWTLTQAGGWLPVTAAALALFIMLWRSGEGRRACYALSGVCLALLTGLALKGLVDLPRPLGLTATGDWGPAFPSVHSAAIAALVTTWITLLPWRALVARRMTLALGSVLVAMVTASRLMLGVHWPLDIIAGLGLGVVLGALPALADGGARRSMRFPAAVSLSAGVLLAATAAVAGMDWPDARERYPQQAGLPAPSEERLGLAGPGAPFVAVRAADGRGIVAADERWRQPPEWRWETLLRWISPRPDAARLPVLPRWHAGRLPDQVLIRVTPDPRKRWVLRIWRATTGAGDRRRLIDLERDAIRPGVLLPRLRRHRPGAAAIESLRIGEPRQ</sequence>
<evidence type="ECO:0000313" key="9">
    <source>
        <dbReference type="EMBL" id="AGY92674.1"/>
    </source>
</evidence>
<feature type="transmembrane region" description="Helical" evidence="7">
    <location>
        <begin position="448"/>
        <end position="469"/>
    </location>
</feature>
<evidence type="ECO:0000256" key="1">
    <source>
        <dbReference type="ARBA" id="ARBA00004651"/>
    </source>
</evidence>
<evidence type="ECO:0000313" key="10">
    <source>
        <dbReference type="Proteomes" id="UP000017640"/>
    </source>
</evidence>
<feature type="transmembrane region" description="Helical" evidence="7">
    <location>
        <begin position="394"/>
        <end position="413"/>
    </location>
</feature>
<dbReference type="Pfam" id="PF09335">
    <property type="entry name" value="VTT_dom"/>
    <property type="match status" value="1"/>
</dbReference>
<keyword evidence="4 7" id="KW-0812">Transmembrane</keyword>
<dbReference type="EMBL" id="CP005990">
    <property type="protein sequence ID" value="AGY92674.1"/>
    <property type="molecule type" value="Genomic_DNA"/>
</dbReference>